<organism evidence="6 7">
    <name type="scientific">Ladona fulva</name>
    <name type="common">Scarce chaser dragonfly</name>
    <name type="synonym">Libellula fulva</name>
    <dbReference type="NCBI Taxonomy" id="123851"/>
    <lineage>
        <taxon>Eukaryota</taxon>
        <taxon>Metazoa</taxon>
        <taxon>Ecdysozoa</taxon>
        <taxon>Arthropoda</taxon>
        <taxon>Hexapoda</taxon>
        <taxon>Insecta</taxon>
        <taxon>Pterygota</taxon>
        <taxon>Palaeoptera</taxon>
        <taxon>Odonata</taxon>
        <taxon>Epiprocta</taxon>
        <taxon>Anisoptera</taxon>
        <taxon>Libelluloidea</taxon>
        <taxon>Libellulidae</taxon>
        <taxon>Ladona</taxon>
    </lineage>
</organism>
<keyword evidence="7" id="KW-1185">Reference proteome</keyword>
<dbReference type="SUPFAM" id="SSF82199">
    <property type="entry name" value="SET domain"/>
    <property type="match status" value="1"/>
</dbReference>
<dbReference type="EMBL" id="KZ308273">
    <property type="protein sequence ID" value="KAG8226272.1"/>
    <property type="molecule type" value="Genomic_DNA"/>
</dbReference>
<accession>A0A8K0K270</accession>
<dbReference type="GO" id="GO:0018064">
    <property type="term" value="F:protein-L-histidine N-tele-methyltransferase activity"/>
    <property type="evidence" value="ECO:0007669"/>
    <property type="project" value="UniProtKB-EC"/>
</dbReference>
<dbReference type="AlphaFoldDB" id="A0A8K0K270"/>
<dbReference type="InterPro" id="IPR050600">
    <property type="entry name" value="SETD3_SETD6_MTase"/>
</dbReference>
<dbReference type="Gene3D" id="3.90.1410.10">
    <property type="entry name" value="set domain protein methyltransferase, domain 1"/>
    <property type="match status" value="1"/>
</dbReference>
<dbReference type="Proteomes" id="UP000792457">
    <property type="component" value="Unassembled WGS sequence"/>
</dbReference>
<keyword evidence="3 4" id="KW-0949">S-adenosyl-L-methionine</keyword>
<dbReference type="PROSITE" id="PS51565">
    <property type="entry name" value="SAM_MT85_SETD3"/>
    <property type="match status" value="1"/>
</dbReference>
<evidence type="ECO:0000256" key="4">
    <source>
        <dbReference type="PROSITE-ProRule" id="PRU00898"/>
    </source>
</evidence>
<comment type="caution">
    <text evidence="6">The sequence shown here is derived from an EMBL/GenBank/DDBJ whole genome shotgun (WGS) entry which is preliminary data.</text>
</comment>
<sequence length="236" mass="26533">MGKKGHGKSAAKGKTYVKGEGTNPSASKRILTPRKQNELNQLVETLHTVASSVKTACSAAREWEVHLEINRLLEKIQNIEKHLAPKAEDRSAHFEEFREWLIDNGAKIDGVKIAEFPGYEYGLMAEKDFDRGDLLLAIPRKLMLTVERAKSSVLGPLITSDAVLQHMPNVALALTLLVEKFSPDSFWKPYISTLPLKYTTVLYFKPNELQELKGSPTLEFGRCHPHEVRIRGICLE</sequence>
<dbReference type="OrthoDB" id="441812at2759"/>
<gene>
    <name evidence="6" type="ORF">J437_LFUL004829</name>
</gene>
<evidence type="ECO:0000313" key="6">
    <source>
        <dbReference type="EMBL" id="KAG8226272.1"/>
    </source>
</evidence>
<comment type="similarity">
    <text evidence="4">Belongs to the class V-like SAM-binding methyltransferase superfamily. SETD3 actin-histidine methyltransferase family.</text>
</comment>
<dbReference type="GO" id="GO:0032259">
    <property type="term" value="P:methylation"/>
    <property type="evidence" value="ECO:0007669"/>
    <property type="project" value="UniProtKB-KW"/>
</dbReference>
<name>A0A8K0K270_LADFU</name>
<feature type="region of interest" description="Disordered" evidence="5">
    <location>
        <begin position="1"/>
        <end position="34"/>
    </location>
</feature>
<reference evidence="6" key="2">
    <citation type="submission" date="2017-10" db="EMBL/GenBank/DDBJ databases">
        <title>Ladona fulva Genome sequencing and assembly.</title>
        <authorList>
            <person name="Murali S."/>
            <person name="Richards S."/>
            <person name="Bandaranaike D."/>
            <person name="Bellair M."/>
            <person name="Blankenburg K."/>
            <person name="Chao H."/>
            <person name="Dinh H."/>
            <person name="Doddapaneni H."/>
            <person name="Dugan-Rocha S."/>
            <person name="Elkadiri S."/>
            <person name="Gnanaolivu R."/>
            <person name="Hernandez B."/>
            <person name="Skinner E."/>
            <person name="Javaid M."/>
            <person name="Lee S."/>
            <person name="Li M."/>
            <person name="Ming W."/>
            <person name="Munidasa M."/>
            <person name="Muniz J."/>
            <person name="Nguyen L."/>
            <person name="Hughes D."/>
            <person name="Osuji N."/>
            <person name="Pu L.-L."/>
            <person name="Puazo M."/>
            <person name="Qu C."/>
            <person name="Quiroz J."/>
            <person name="Raj R."/>
            <person name="Weissenberger G."/>
            <person name="Xin Y."/>
            <person name="Zou X."/>
            <person name="Han Y."/>
            <person name="Worley K."/>
            <person name="Muzny D."/>
            <person name="Gibbs R."/>
        </authorList>
    </citation>
    <scope>NUCLEOTIDE SEQUENCE</scope>
    <source>
        <strain evidence="6">Sampled in the wild</strain>
    </source>
</reference>
<evidence type="ECO:0000256" key="1">
    <source>
        <dbReference type="ARBA" id="ARBA00022603"/>
    </source>
</evidence>
<reference evidence="6" key="1">
    <citation type="submission" date="2013-04" db="EMBL/GenBank/DDBJ databases">
        <authorList>
            <person name="Qu J."/>
            <person name="Murali S.C."/>
            <person name="Bandaranaike D."/>
            <person name="Bellair M."/>
            <person name="Blankenburg K."/>
            <person name="Chao H."/>
            <person name="Dinh H."/>
            <person name="Doddapaneni H."/>
            <person name="Downs B."/>
            <person name="Dugan-Rocha S."/>
            <person name="Elkadiri S."/>
            <person name="Gnanaolivu R.D."/>
            <person name="Hernandez B."/>
            <person name="Javaid M."/>
            <person name="Jayaseelan J.C."/>
            <person name="Lee S."/>
            <person name="Li M."/>
            <person name="Ming W."/>
            <person name="Munidasa M."/>
            <person name="Muniz J."/>
            <person name="Nguyen L."/>
            <person name="Ongeri F."/>
            <person name="Osuji N."/>
            <person name="Pu L.-L."/>
            <person name="Puazo M."/>
            <person name="Qu C."/>
            <person name="Quiroz J."/>
            <person name="Raj R."/>
            <person name="Weissenberger G."/>
            <person name="Xin Y."/>
            <person name="Zou X."/>
            <person name="Han Y."/>
            <person name="Richards S."/>
            <person name="Worley K."/>
            <person name="Muzny D."/>
            <person name="Gibbs R."/>
        </authorList>
    </citation>
    <scope>NUCLEOTIDE SEQUENCE</scope>
    <source>
        <strain evidence="6">Sampled in the wild</strain>
    </source>
</reference>
<dbReference type="InterPro" id="IPR046341">
    <property type="entry name" value="SET_dom_sf"/>
</dbReference>
<evidence type="ECO:0000256" key="3">
    <source>
        <dbReference type="ARBA" id="ARBA00022691"/>
    </source>
</evidence>
<protein>
    <recommendedName>
        <fullName evidence="4">protein-histidine N-methyltransferase</fullName>
        <ecNumber evidence="4">2.1.1.85</ecNumber>
    </recommendedName>
</protein>
<comment type="catalytic activity">
    <reaction evidence="4">
        <text>L-histidyl-[protein] + S-adenosyl-L-methionine = N(tele)-methyl-L-histidyl-[protein] + S-adenosyl-L-homocysteine + H(+)</text>
        <dbReference type="Rhea" id="RHEA:19369"/>
        <dbReference type="Rhea" id="RHEA-COMP:9745"/>
        <dbReference type="Rhea" id="RHEA-COMP:11600"/>
        <dbReference type="ChEBI" id="CHEBI:15378"/>
        <dbReference type="ChEBI" id="CHEBI:16367"/>
        <dbReference type="ChEBI" id="CHEBI:29979"/>
        <dbReference type="ChEBI" id="CHEBI:57856"/>
        <dbReference type="ChEBI" id="CHEBI:59789"/>
        <dbReference type="EC" id="2.1.1.85"/>
    </reaction>
</comment>
<evidence type="ECO:0000256" key="5">
    <source>
        <dbReference type="SAM" id="MobiDB-lite"/>
    </source>
</evidence>
<keyword evidence="2 4" id="KW-0808">Transferase</keyword>
<evidence type="ECO:0000313" key="7">
    <source>
        <dbReference type="Proteomes" id="UP000792457"/>
    </source>
</evidence>
<dbReference type="GO" id="GO:0016279">
    <property type="term" value="F:protein-lysine N-methyltransferase activity"/>
    <property type="evidence" value="ECO:0007669"/>
    <property type="project" value="TreeGrafter"/>
</dbReference>
<feature type="non-terminal residue" evidence="6">
    <location>
        <position position="236"/>
    </location>
</feature>
<keyword evidence="1 4" id="KW-0489">Methyltransferase</keyword>
<feature type="compositionally biased region" description="Basic residues" evidence="5">
    <location>
        <begin position="1"/>
        <end position="11"/>
    </location>
</feature>
<proteinExistence type="inferred from homology"/>
<dbReference type="PANTHER" id="PTHR13271">
    <property type="entry name" value="UNCHARACTERIZED PUTATIVE METHYLTRANSFERASE"/>
    <property type="match status" value="1"/>
</dbReference>
<dbReference type="PANTHER" id="PTHR13271:SF47">
    <property type="entry name" value="ACTIN-HISTIDINE N-METHYLTRANSFERASE"/>
    <property type="match status" value="1"/>
</dbReference>
<dbReference type="InterPro" id="IPR025785">
    <property type="entry name" value="SETD3"/>
</dbReference>
<dbReference type="EC" id="2.1.1.85" evidence="4"/>
<evidence type="ECO:0000256" key="2">
    <source>
        <dbReference type="ARBA" id="ARBA00022679"/>
    </source>
</evidence>